<dbReference type="Proteomes" id="UP000342300">
    <property type="component" value="Unassembled WGS sequence"/>
</dbReference>
<name>A0A6A7RPD9_9PROT</name>
<dbReference type="SUPFAM" id="SSF89392">
    <property type="entry name" value="Prokaryotic lipoproteins and lipoprotein localization factors"/>
    <property type="match status" value="1"/>
</dbReference>
<dbReference type="EMBL" id="PDHS01000042">
    <property type="protein sequence ID" value="MQM29407.1"/>
    <property type="molecule type" value="Genomic_DNA"/>
</dbReference>
<keyword evidence="4" id="KW-0449">Lipoprotein</keyword>
<dbReference type="PIRSF" id="PIRSF028205">
    <property type="entry name" value="UCP028205"/>
    <property type="match status" value="1"/>
</dbReference>
<sequence>MESMTIRHSGVKTALVLLLLTFSAWTAAAPAAMAAQEEAGNPADNQADDQADEAMARMIVQNADEVRFPAEGFQVDVTITTTDRGGQPDVRKYRVLSKGNTNSVVMVTEPASERGQIMLMKDRNLWIFMPEVSQPIRLALSQRLTGQVANGDLARANFADDYNPKLLRSEKIGNDDFYVLELTGVDRGVTYQRVLYWVRKKDSWPYRAEFYSLSRRLLKSCKYENFQTMEGRKRPTRLVMEDALRGGEQSVMEYNSMKLRDLPDKIFTKDYLKKLD</sequence>
<dbReference type="Gene3D" id="2.50.20.10">
    <property type="entry name" value="Lipoprotein localisation LolA/LolB/LppX"/>
    <property type="match status" value="1"/>
</dbReference>
<protein>
    <submittedName>
        <fullName evidence="4">Outer membrane lipoprotein-sorting protein</fullName>
    </submittedName>
</protein>
<dbReference type="Pfam" id="PF17131">
    <property type="entry name" value="LolA_like"/>
    <property type="match status" value="1"/>
</dbReference>
<keyword evidence="1 2" id="KW-0732">Signal</keyword>
<reference evidence="4 5" key="1">
    <citation type="submission" date="2017-09" db="EMBL/GenBank/DDBJ databases">
        <title>Metagenomic Analysis Reveals Denitrifying Candidatus Accumulibacter and Flanking Population as a Source of N2O.</title>
        <authorList>
            <person name="Gao H."/>
            <person name="Mao Y."/>
            <person name="Zhao X."/>
            <person name="Liu W.-T."/>
            <person name="Zhang T."/>
            <person name="Wells G."/>
        </authorList>
    </citation>
    <scope>NUCLEOTIDE SEQUENCE [LARGE SCALE GENOMIC DNA]</scope>
    <source>
        <strain evidence="4">CANDO_2_IC</strain>
    </source>
</reference>
<accession>A0A6A7RPD9</accession>
<evidence type="ECO:0000256" key="1">
    <source>
        <dbReference type="ARBA" id="ARBA00022729"/>
    </source>
</evidence>
<evidence type="ECO:0000259" key="3">
    <source>
        <dbReference type="Pfam" id="PF17131"/>
    </source>
</evidence>
<gene>
    <name evidence="4" type="ORF">CRU78_02185</name>
</gene>
<comment type="caution">
    <text evidence="4">The sequence shown here is derived from an EMBL/GenBank/DDBJ whole genome shotgun (WGS) entry which is preliminary data.</text>
</comment>
<evidence type="ECO:0000256" key="2">
    <source>
        <dbReference type="SAM" id="SignalP"/>
    </source>
</evidence>
<feature type="chain" id="PRO_5025425307" evidence="2">
    <location>
        <begin position="35"/>
        <end position="276"/>
    </location>
</feature>
<dbReference type="InterPro" id="IPR029046">
    <property type="entry name" value="LolA/LolB/LppX"/>
</dbReference>
<dbReference type="InterPro" id="IPR011220">
    <property type="entry name" value="UCP028205"/>
</dbReference>
<proteinExistence type="predicted"/>
<evidence type="ECO:0000313" key="5">
    <source>
        <dbReference type="Proteomes" id="UP000342300"/>
    </source>
</evidence>
<evidence type="ECO:0000313" key="4">
    <source>
        <dbReference type="EMBL" id="MQM29407.1"/>
    </source>
</evidence>
<dbReference type="InterPro" id="IPR033399">
    <property type="entry name" value="TP_0789-like"/>
</dbReference>
<organism evidence="4 5">
    <name type="scientific">Candidatus Accumulibacter phosphatis</name>
    <dbReference type="NCBI Taxonomy" id="327160"/>
    <lineage>
        <taxon>Bacteria</taxon>
        <taxon>Pseudomonadati</taxon>
        <taxon>Pseudomonadota</taxon>
        <taxon>Betaproteobacteria</taxon>
        <taxon>Candidatus Accumulibacter</taxon>
    </lineage>
</organism>
<dbReference type="AlphaFoldDB" id="A0A6A7RPD9"/>
<feature type="signal peptide" evidence="2">
    <location>
        <begin position="1"/>
        <end position="34"/>
    </location>
</feature>
<dbReference type="CDD" id="cd16329">
    <property type="entry name" value="LolA_like"/>
    <property type="match status" value="1"/>
</dbReference>
<feature type="domain" description="Uncharacterized protein TP-0789" evidence="3">
    <location>
        <begin position="99"/>
        <end position="274"/>
    </location>
</feature>